<keyword evidence="3" id="KW-1185">Reference proteome</keyword>
<organism evidence="2 3">
    <name type="scientific">Williamsia sterculiae</name>
    <dbReference type="NCBI Taxonomy" id="1344003"/>
    <lineage>
        <taxon>Bacteria</taxon>
        <taxon>Bacillati</taxon>
        <taxon>Actinomycetota</taxon>
        <taxon>Actinomycetes</taxon>
        <taxon>Mycobacteriales</taxon>
        <taxon>Nocardiaceae</taxon>
        <taxon>Williamsia</taxon>
    </lineage>
</organism>
<dbReference type="InterPro" id="IPR007138">
    <property type="entry name" value="ABM_dom"/>
</dbReference>
<dbReference type="GO" id="GO:0004497">
    <property type="term" value="F:monooxygenase activity"/>
    <property type="evidence" value="ECO:0007669"/>
    <property type="project" value="UniProtKB-KW"/>
</dbReference>
<keyword evidence="2" id="KW-0503">Monooxygenase</keyword>
<dbReference type="OrthoDB" id="9812192at2"/>
<evidence type="ECO:0000259" key="1">
    <source>
        <dbReference type="Pfam" id="PF03992"/>
    </source>
</evidence>
<accession>A0A1N7GIS3</accession>
<gene>
    <name evidence="2" type="ORF">SAMN05445060_2841</name>
</gene>
<protein>
    <submittedName>
        <fullName evidence="2">Quinol monooxygenase YgiN</fullName>
    </submittedName>
</protein>
<dbReference type="Gene3D" id="3.30.70.100">
    <property type="match status" value="1"/>
</dbReference>
<dbReference type="RefSeq" id="WP_076480585.1">
    <property type="nucleotide sequence ID" value="NZ_FTNT01000008.1"/>
</dbReference>
<evidence type="ECO:0000313" key="3">
    <source>
        <dbReference type="Proteomes" id="UP000186218"/>
    </source>
</evidence>
<dbReference type="Proteomes" id="UP000186218">
    <property type="component" value="Unassembled WGS sequence"/>
</dbReference>
<sequence>MGEVTLSGLLVCRSDEEVAAVEAHLRAHIELTRAEPGCLSFDVVRTEDPWVWRVDERFDGPAAFAAHQQRVAAGEWGAATKTVERRYSVRGL</sequence>
<feature type="domain" description="ABM" evidence="1">
    <location>
        <begin position="16"/>
        <end position="75"/>
    </location>
</feature>
<dbReference type="AlphaFoldDB" id="A0A1N7GIS3"/>
<dbReference type="Pfam" id="PF03992">
    <property type="entry name" value="ABM"/>
    <property type="match status" value="1"/>
</dbReference>
<dbReference type="STRING" id="1344003.SAMN05445060_2841"/>
<dbReference type="EMBL" id="FTNT01000008">
    <property type="protein sequence ID" value="SIS12491.1"/>
    <property type="molecule type" value="Genomic_DNA"/>
</dbReference>
<name>A0A1N7GIS3_9NOCA</name>
<reference evidence="2 3" key="1">
    <citation type="submission" date="2017-01" db="EMBL/GenBank/DDBJ databases">
        <authorList>
            <person name="Mah S.A."/>
            <person name="Swanson W.J."/>
            <person name="Moy G.W."/>
            <person name="Vacquier V.D."/>
        </authorList>
    </citation>
    <scope>NUCLEOTIDE SEQUENCE [LARGE SCALE GENOMIC DNA]</scope>
    <source>
        <strain evidence="2 3">CPCC 203464</strain>
    </source>
</reference>
<proteinExistence type="predicted"/>
<dbReference type="InterPro" id="IPR011008">
    <property type="entry name" value="Dimeric_a/b-barrel"/>
</dbReference>
<dbReference type="SUPFAM" id="SSF54909">
    <property type="entry name" value="Dimeric alpha+beta barrel"/>
    <property type="match status" value="1"/>
</dbReference>
<keyword evidence="2" id="KW-0560">Oxidoreductase</keyword>
<evidence type="ECO:0000313" key="2">
    <source>
        <dbReference type="EMBL" id="SIS12491.1"/>
    </source>
</evidence>